<sequence length="971" mass="107491">MFPFPGHASAANISGNETDKLALLAFKSLIKVDPLSALSSWNDTSSFCNWNGVKCGLEIPRLTALNLTGQRLSGFIPTHFGNFSFIETLDLSGNYFQGWIPSELSNCTNLRDLALDHNYLTGMVPFELGALSELTTLYLGSNNLSGNIPFSIGNLTSLREIDMSYNDLSGEFPSTMSRLRSLRTFRFSVNHLSGEFPTLLYNLTSLDFIALSFNNLTGNLRNDIGLALPNLRRIWLAYNFFTGAIPKSFSNASKLENIDIIRNNFTGKVPLSFAKLNLLSLNIGFNHLGLGEPDDLNFVDSLTNCTNLRFLHFGNNRFGGVLPVSIANLSTKLTTLYLQGNLIHGSIPRDISNLESLSTLYMNSNYLDGTIPDSFGMFPNLARVVLSSNRLTGKIPPRIGNMTHLIWLFLFDNRLDGEIPLNLANCKQLVFFSIAQNNFTGTIPHEIIGISSLLSFNASFNSFSGRFPENVGNLSGLVEIDLSYNKFSGEIPNSLGNCLALNIIFLQGNSFHGRVPFLARLSNLNYLDLSRNNLSGNIPDFLAKLPSLIYLNLSYNNLDGKIPSTGVFLNTSATDIRENRNLCANQETRKKRRGLKKKFKLVLIIVLTASLAAFSLFLLLICRIKKSRNKLPKSLSRSLANFYLKVSYGELLNATNGFSSRNLIGRGSFGTVYKGTLGSEGTLVAVKVLNLGREGAVKSFVSECRTLRNIRHHNLVKVITACSSSDYQGNDFKALVYQFMPNGSLDKWLHPGEEGDMLRTCSLSIVKRIDIAMDVASALHYLHHECQMPMVHCDLKPQNVLLDGDMMARVGDFGLARLVPKFDEQLSSIGFKGTIGYAAPEHGLGAQRSILGDVYSFGILLLEMFTGKRPTDDLFTENSSLHSFVKMAVPDRVVEILDNSALCQEVTGNAVTWDEGWSCLSNEKRSCLVYVLQIGVMCSSESPKDRMTMRQVCRELVTIRDTFLDAGFVKN</sequence>
<evidence type="ECO:0000256" key="14">
    <source>
        <dbReference type="ARBA" id="ARBA00022777"/>
    </source>
</evidence>
<evidence type="ECO:0000256" key="21">
    <source>
        <dbReference type="ARBA" id="ARBA00048679"/>
    </source>
</evidence>
<dbReference type="SMART" id="SM00365">
    <property type="entry name" value="LRR_SD22"/>
    <property type="match status" value="3"/>
</dbReference>
<dbReference type="PROSITE" id="PS51450">
    <property type="entry name" value="LRR"/>
    <property type="match status" value="1"/>
</dbReference>
<protein>
    <recommendedName>
        <fullName evidence="4">non-specific serine/threonine protein kinase</fullName>
        <ecNumber evidence="4">2.7.11.1</ecNumber>
    </recommendedName>
</protein>
<keyword evidence="12" id="KW-0677">Repeat</keyword>
<dbReference type="FunFam" id="3.30.200.20:FF:000432">
    <property type="entry name" value="LRR receptor-like serine/threonine-protein kinase EFR"/>
    <property type="match status" value="1"/>
</dbReference>
<dbReference type="EMBL" id="BMAC01000168">
    <property type="protein sequence ID" value="GFP88493.1"/>
    <property type="molecule type" value="Genomic_DNA"/>
</dbReference>
<evidence type="ECO:0000313" key="26">
    <source>
        <dbReference type="Proteomes" id="UP000653305"/>
    </source>
</evidence>
<dbReference type="Pfam" id="PF13855">
    <property type="entry name" value="LRR_8"/>
    <property type="match status" value="1"/>
</dbReference>
<keyword evidence="26" id="KW-1185">Reference proteome</keyword>
<dbReference type="FunFam" id="3.80.10.10:FF:000095">
    <property type="entry name" value="LRR receptor-like serine/threonine-protein kinase GSO1"/>
    <property type="match status" value="1"/>
</dbReference>
<evidence type="ECO:0000256" key="22">
    <source>
        <dbReference type="PROSITE-ProRule" id="PRU10141"/>
    </source>
</evidence>
<evidence type="ECO:0000259" key="24">
    <source>
        <dbReference type="PROSITE" id="PS50011"/>
    </source>
</evidence>
<dbReference type="Gene3D" id="3.80.10.10">
    <property type="entry name" value="Ribonuclease Inhibitor"/>
    <property type="match status" value="3"/>
</dbReference>
<evidence type="ECO:0000256" key="1">
    <source>
        <dbReference type="ARBA" id="ARBA00004162"/>
    </source>
</evidence>
<dbReference type="InterPro" id="IPR051809">
    <property type="entry name" value="Plant_receptor-like_S/T_kinase"/>
</dbReference>
<dbReference type="FunFam" id="1.10.510.10:FF:000358">
    <property type="entry name" value="Putative leucine-rich repeat receptor-like serine/threonine-protein kinase"/>
    <property type="match status" value="1"/>
</dbReference>
<dbReference type="GO" id="GO:0006952">
    <property type="term" value="P:defense response"/>
    <property type="evidence" value="ECO:0007669"/>
    <property type="project" value="UniProtKB-ARBA"/>
</dbReference>
<dbReference type="Gene3D" id="3.30.200.20">
    <property type="entry name" value="Phosphorylase Kinase, domain 1"/>
    <property type="match status" value="1"/>
</dbReference>
<dbReference type="InterPro" id="IPR032675">
    <property type="entry name" value="LRR_dom_sf"/>
</dbReference>
<evidence type="ECO:0000256" key="2">
    <source>
        <dbReference type="ARBA" id="ARBA00004479"/>
    </source>
</evidence>
<dbReference type="Pfam" id="PF00560">
    <property type="entry name" value="LRR_1"/>
    <property type="match status" value="9"/>
</dbReference>
<evidence type="ECO:0000256" key="8">
    <source>
        <dbReference type="ARBA" id="ARBA00022614"/>
    </source>
</evidence>
<dbReference type="GO" id="GO:0051707">
    <property type="term" value="P:response to other organism"/>
    <property type="evidence" value="ECO:0007669"/>
    <property type="project" value="UniProtKB-ARBA"/>
</dbReference>
<dbReference type="SUPFAM" id="SSF52058">
    <property type="entry name" value="L domain-like"/>
    <property type="match status" value="2"/>
</dbReference>
<evidence type="ECO:0000256" key="19">
    <source>
        <dbReference type="ARBA" id="ARBA00023180"/>
    </source>
</evidence>
<dbReference type="InterPro" id="IPR013210">
    <property type="entry name" value="LRR_N_plant-typ"/>
</dbReference>
<evidence type="ECO:0000256" key="20">
    <source>
        <dbReference type="ARBA" id="ARBA00047899"/>
    </source>
</evidence>
<evidence type="ECO:0000313" key="25">
    <source>
        <dbReference type="EMBL" id="GFP88493.1"/>
    </source>
</evidence>
<dbReference type="SMART" id="SM00369">
    <property type="entry name" value="LRR_TYP"/>
    <property type="match status" value="7"/>
</dbReference>
<comment type="caution">
    <text evidence="25">The sequence shown here is derived from an EMBL/GenBank/DDBJ whole genome shotgun (WGS) entry which is preliminary data.</text>
</comment>
<dbReference type="GO" id="GO:0004674">
    <property type="term" value="F:protein serine/threonine kinase activity"/>
    <property type="evidence" value="ECO:0007669"/>
    <property type="project" value="UniProtKB-KW"/>
</dbReference>
<gene>
    <name evidence="25" type="ORF">PHJA_000993000</name>
</gene>
<keyword evidence="5" id="KW-1003">Cell membrane</keyword>
<keyword evidence="16 23" id="KW-1133">Transmembrane helix</keyword>
<keyword evidence="6" id="KW-0723">Serine/threonine-protein kinase</keyword>
<dbReference type="EC" id="2.7.11.1" evidence="4"/>
<dbReference type="PROSITE" id="PS00108">
    <property type="entry name" value="PROTEIN_KINASE_ST"/>
    <property type="match status" value="1"/>
</dbReference>
<feature type="transmembrane region" description="Helical" evidence="23">
    <location>
        <begin position="599"/>
        <end position="621"/>
    </location>
</feature>
<evidence type="ECO:0000256" key="10">
    <source>
        <dbReference type="ARBA" id="ARBA00022692"/>
    </source>
</evidence>
<keyword evidence="19" id="KW-0325">Glycoprotein</keyword>
<evidence type="ECO:0000256" key="17">
    <source>
        <dbReference type="ARBA" id="ARBA00023136"/>
    </source>
</evidence>
<dbReference type="PROSITE" id="PS00107">
    <property type="entry name" value="PROTEIN_KINASE_ATP"/>
    <property type="match status" value="1"/>
</dbReference>
<proteinExistence type="inferred from homology"/>
<accession>A0A830BXC6</accession>
<dbReference type="InterPro" id="IPR011009">
    <property type="entry name" value="Kinase-like_dom_sf"/>
</dbReference>
<keyword evidence="17 23" id="KW-0472">Membrane</keyword>
<reference evidence="25" key="1">
    <citation type="submission" date="2020-07" db="EMBL/GenBank/DDBJ databases">
        <title>Ethylene signaling mediates host invasion by parasitic plants.</title>
        <authorList>
            <person name="Yoshida S."/>
        </authorList>
    </citation>
    <scope>NUCLEOTIDE SEQUENCE</scope>
    <source>
        <strain evidence="25">Okayama</strain>
    </source>
</reference>
<comment type="catalytic activity">
    <reaction evidence="21">
        <text>L-seryl-[protein] + ATP = O-phospho-L-seryl-[protein] + ADP + H(+)</text>
        <dbReference type="Rhea" id="RHEA:17989"/>
        <dbReference type="Rhea" id="RHEA-COMP:9863"/>
        <dbReference type="Rhea" id="RHEA-COMP:11604"/>
        <dbReference type="ChEBI" id="CHEBI:15378"/>
        <dbReference type="ChEBI" id="CHEBI:29999"/>
        <dbReference type="ChEBI" id="CHEBI:30616"/>
        <dbReference type="ChEBI" id="CHEBI:83421"/>
        <dbReference type="ChEBI" id="CHEBI:456216"/>
        <dbReference type="EC" id="2.7.11.1"/>
    </reaction>
</comment>
<dbReference type="FunFam" id="3.80.10.10:FF:000288">
    <property type="entry name" value="LRR receptor-like serine/threonine-protein kinase EFR"/>
    <property type="match status" value="1"/>
</dbReference>
<dbReference type="InterPro" id="IPR017441">
    <property type="entry name" value="Protein_kinase_ATP_BS"/>
</dbReference>
<evidence type="ECO:0000256" key="12">
    <source>
        <dbReference type="ARBA" id="ARBA00022737"/>
    </source>
</evidence>
<keyword evidence="13 22" id="KW-0547">Nucleotide-binding</keyword>
<dbReference type="Gene3D" id="1.10.510.10">
    <property type="entry name" value="Transferase(Phosphotransferase) domain 1"/>
    <property type="match status" value="1"/>
</dbReference>
<keyword evidence="15 22" id="KW-0067">ATP-binding</keyword>
<keyword evidence="7" id="KW-0597">Phosphoprotein</keyword>
<evidence type="ECO:0000256" key="6">
    <source>
        <dbReference type="ARBA" id="ARBA00022527"/>
    </source>
</evidence>
<dbReference type="OrthoDB" id="1672915at2759"/>
<comment type="catalytic activity">
    <reaction evidence="20">
        <text>L-threonyl-[protein] + ATP = O-phospho-L-threonyl-[protein] + ADP + H(+)</text>
        <dbReference type="Rhea" id="RHEA:46608"/>
        <dbReference type="Rhea" id="RHEA-COMP:11060"/>
        <dbReference type="Rhea" id="RHEA-COMP:11605"/>
        <dbReference type="ChEBI" id="CHEBI:15378"/>
        <dbReference type="ChEBI" id="CHEBI:30013"/>
        <dbReference type="ChEBI" id="CHEBI:30616"/>
        <dbReference type="ChEBI" id="CHEBI:61977"/>
        <dbReference type="ChEBI" id="CHEBI:456216"/>
        <dbReference type="EC" id="2.7.11.1"/>
    </reaction>
</comment>
<keyword evidence="10 23" id="KW-0812">Transmembrane</keyword>
<dbReference type="InterPro" id="IPR001611">
    <property type="entry name" value="Leu-rich_rpt"/>
</dbReference>
<dbReference type="SMART" id="SM00220">
    <property type="entry name" value="S_TKc"/>
    <property type="match status" value="1"/>
</dbReference>
<comment type="subcellular location">
    <subcellularLocation>
        <location evidence="1">Cell membrane</location>
        <topology evidence="1">Single-pass membrane protein</topology>
    </subcellularLocation>
    <subcellularLocation>
        <location evidence="2">Membrane</location>
        <topology evidence="2">Single-pass type I membrane protein</topology>
    </subcellularLocation>
</comment>
<evidence type="ECO:0000256" key="3">
    <source>
        <dbReference type="ARBA" id="ARBA00008684"/>
    </source>
</evidence>
<dbReference type="GO" id="GO:0005886">
    <property type="term" value="C:plasma membrane"/>
    <property type="evidence" value="ECO:0007669"/>
    <property type="project" value="UniProtKB-SubCell"/>
</dbReference>
<evidence type="ECO:0000256" key="9">
    <source>
        <dbReference type="ARBA" id="ARBA00022679"/>
    </source>
</evidence>
<evidence type="ECO:0000256" key="16">
    <source>
        <dbReference type="ARBA" id="ARBA00022989"/>
    </source>
</evidence>
<dbReference type="PANTHER" id="PTHR27008:SF611">
    <property type="entry name" value="RECEPTOR KINASE"/>
    <property type="match status" value="1"/>
</dbReference>
<dbReference type="InterPro" id="IPR003591">
    <property type="entry name" value="Leu-rich_rpt_typical-subtyp"/>
</dbReference>
<dbReference type="Proteomes" id="UP000653305">
    <property type="component" value="Unassembled WGS sequence"/>
</dbReference>
<keyword evidence="18 25" id="KW-0675">Receptor</keyword>
<feature type="binding site" evidence="22">
    <location>
        <position position="687"/>
    </location>
    <ligand>
        <name>ATP</name>
        <dbReference type="ChEBI" id="CHEBI:30616"/>
    </ligand>
</feature>
<keyword evidence="9" id="KW-0808">Transferase</keyword>
<dbReference type="PROSITE" id="PS50011">
    <property type="entry name" value="PROTEIN_KINASE_DOM"/>
    <property type="match status" value="1"/>
</dbReference>
<dbReference type="SUPFAM" id="SSF56112">
    <property type="entry name" value="Protein kinase-like (PK-like)"/>
    <property type="match status" value="1"/>
</dbReference>
<name>A0A830BXC6_9LAMI</name>
<evidence type="ECO:0000256" key="15">
    <source>
        <dbReference type="ARBA" id="ARBA00022840"/>
    </source>
</evidence>
<evidence type="ECO:0000256" key="5">
    <source>
        <dbReference type="ARBA" id="ARBA00022475"/>
    </source>
</evidence>
<dbReference type="InterPro" id="IPR008271">
    <property type="entry name" value="Ser/Thr_kinase_AS"/>
</dbReference>
<dbReference type="InterPro" id="IPR001245">
    <property type="entry name" value="Ser-Thr/Tyr_kinase_cat_dom"/>
</dbReference>
<dbReference type="Pfam" id="PF08263">
    <property type="entry name" value="LRRNT_2"/>
    <property type="match status" value="1"/>
</dbReference>
<dbReference type="PANTHER" id="PTHR27008">
    <property type="entry name" value="OS04G0122200 PROTEIN"/>
    <property type="match status" value="1"/>
</dbReference>
<evidence type="ECO:0000256" key="18">
    <source>
        <dbReference type="ARBA" id="ARBA00023170"/>
    </source>
</evidence>
<evidence type="ECO:0000256" key="23">
    <source>
        <dbReference type="SAM" id="Phobius"/>
    </source>
</evidence>
<evidence type="ECO:0000256" key="4">
    <source>
        <dbReference type="ARBA" id="ARBA00012513"/>
    </source>
</evidence>
<dbReference type="Pfam" id="PF07714">
    <property type="entry name" value="PK_Tyr_Ser-Thr"/>
    <property type="match status" value="1"/>
</dbReference>
<evidence type="ECO:0000256" key="13">
    <source>
        <dbReference type="ARBA" id="ARBA00022741"/>
    </source>
</evidence>
<organism evidence="25 26">
    <name type="scientific">Phtheirospermum japonicum</name>
    <dbReference type="NCBI Taxonomy" id="374723"/>
    <lineage>
        <taxon>Eukaryota</taxon>
        <taxon>Viridiplantae</taxon>
        <taxon>Streptophyta</taxon>
        <taxon>Embryophyta</taxon>
        <taxon>Tracheophyta</taxon>
        <taxon>Spermatophyta</taxon>
        <taxon>Magnoliopsida</taxon>
        <taxon>eudicotyledons</taxon>
        <taxon>Gunneridae</taxon>
        <taxon>Pentapetalae</taxon>
        <taxon>asterids</taxon>
        <taxon>lamiids</taxon>
        <taxon>Lamiales</taxon>
        <taxon>Orobanchaceae</taxon>
        <taxon>Orobanchaceae incertae sedis</taxon>
        <taxon>Phtheirospermum</taxon>
    </lineage>
</organism>
<evidence type="ECO:0000256" key="11">
    <source>
        <dbReference type="ARBA" id="ARBA00022729"/>
    </source>
</evidence>
<keyword evidence="14 25" id="KW-0418">Kinase</keyword>
<dbReference type="AlphaFoldDB" id="A0A830BXC6"/>
<evidence type="ECO:0000256" key="7">
    <source>
        <dbReference type="ARBA" id="ARBA00022553"/>
    </source>
</evidence>
<comment type="similarity">
    <text evidence="3">Belongs to the protein kinase superfamily. Ser/Thr protein kinase family.</text>
</comment>
<feature type="domain" description="Protein kinase" evidence="24">
    <location>
        <begin position="658"/>
        <end position="964"/>
    </location>
</feature>
<dbReference type="InterPro" id="IPR000719">
    <property type="entry name" value="Prot_kinase_dom"/>
</dbReference>
<dbReference type="GO" id="GO:0005524">
    <property type="term" value="F:ATP binding"/>
    <property type="evidence" value="ECO:0007669"/>
    <property type="project" value="UniProtKB-UniRule"/>
</dbReference>
<keyword evidence="8" id="KW-0433">Leucine-rich repeat</keyword>
<keyword evidence="11" id="KW-0732">Signal</keyword>